<dbReference type="KEGG" id="tpla:ElP_15900"/>
<dbReference type="EMBL" id="CP036426">
    <property type="protein sequence ID" value="QDV33713.1"/>
    <property type="molecule type" value="Genomic_DNA"/>
</dbReference>
<dbReference type="AlphaFoldDB" id="A0A518GYT8"/>
<dbReference type="GO" id="GO:0003677">
    <property type="term" value="F:DNA binding"/>
    <property type="evidence" value="ECO:0007669"/>
    <property type="project" value="UniProtKB-UniRule"/>
</dbReference>
<keyword evidence="4" id="KW-0233">DNA recombination</keyword>
<dbReference type="PROSITE" id="PS51898">
    <property type="entry name" value="TYR_RECOMBINASE"/>
    <property type="match status" value="1"/>
</dbReference>
<evidence type="ECO:0000256" key="3">
    <source>
        <dbReference type="ARBA" id="ARBA00023125"/>
    </source>
</evidence>
<keyword evidence="2" id="KW-0229">DNA integration</keyword>
<feature type="region of interest" description="Disordered" evidence="6">
    <location>
        <begin position="319"/>
        <end position="340"/>
    </location>
</feature>
<dbReference type="InterPro" id="IPR011010">
    <property type="entry name" value="DNA_brk_join_enz"/>
</dbReference>
<dbReference type="RefSeq" id="WP_145268054.1">
    <property type="nucleotide sequence ID" value="NZ_CP036426.1"/>
</dbReference>
<feature type="domain" description="Tyr recombinase" evidence="7">
    <location>
        <begin position="210"/>
        <end position="430"/>
    </location>
</feature>
<evidence type="ECO:0000313" key="10">
    <source>
        <dbReference type="Proteomes" id="UP000317835"/>
    </source>
</evidence>
<dbReference type="Pfam" id="PF00589">
    <property type="entry name" value="Phage_integrase"/>
    <property type="match status" value="1"/>
</dbReference>
<evidence type="ECO:0000256" key="4">
    <source>
        <dbReference type="ARBA" id="ARBA00023172"/>
    </source>
</evidence>
<dbReference type="InterPro" id="IPR050090">
    <property type="entry name" value="Tyrosine_recombinase_XerCD"/>
</dbReference>
<accession>A0A518GYT8</accession>
<evidence type="ECO:0000259" key="7">
    <source>
        <dbReference type="PROSITE" id="PS51898"/>
    </source>
</evidence>
<dbReference type="PROSITE" id="PS51900">
    <property type="entry name" value="CB"/>
    <property type="match status" value="1"/>
</dbReference>
<dbReference type="InterPro" id="IPR044068">
    <property type="entry name" value="CB"/>
</dbReference>
<dbReference type="Proteomes" id="UP000317835">
    <property type="component" value="Chromosome"/>
</dbReference>
<name>A0A518GYT8_9BACT</name>
<dbReference type="PANTHER" id="PTHR30349">
    <property type="entry name" value="PHAGE INTEGRASE-RELATED"/>
    <property type="match status" value="1"/>
</dbReference>
<dbReference type="InterPro" id="IPR010998">
    <property type="entry name" value="Integrase_recombinase_N"/>
</dbReference>
<evidence type="ECO:0000256" key="5">
    <source>
        <dbReference type="PROSITE-ProRule" id="PRU01248"/>
    </source>
</evidence>
<sequence>MASLQKKGNCWYCQFYWRRRRHTFSVGRVTPAQAEARASRAQEIVDLLERGVLKLPDGVDVAAFVRHDGQPPAPLARQMASQTLTLAELRDAYLSAHGAAHEAKSLYTARIHLDHVVETLGAKFDPRTTELADLQRHVDRRCPGVSPVTAAKELSTLRTAWNWGVRLKLLSGTCPVKGLVYPKVDEKPPFQTRSEIERQLDGLDDTRRDELWDALDLTLPEIEAFLGVVRSGAAHPWIFPLVATAAHAGLRRSELVRARKADVDLDALVLTVRERKRIKGKRTTRRVSLSTALAGILEGWLAEHPGGPSLFAHAEEVARSKKRSRTTGHATGDARPSSLKGRLEGVTERARPGILPLTEHEVSDHFRRTITGTAWSIMPGLHCLRHSFISACASKGLDQRIIDEWVGHQTDEQRRRYRHLYPSVQREAMKSVFG</sequence>
<gene>
    <name evidence="9" type="ORF">ElP_15900</name>
</gene>
<dbReference type="PANTHER" id="PTHR30349:SF64">
    <property type="entry name" value="PROPHAGE INTEGRASE INTD-RELATED"/>
    <property type="match status" value="1"/>
</dbReference>
<dbReference type="Gene3D" id="1.10.443.10">
    <property type="entry name" value="Intergrase catalytic core"/>
    <property type="match status" value="1"/>
</dbReference>
<keyword evidence="3 5" id="KW-0238">DNA-binding</keyword>
<evidence type="ECO:0000256" key="6">
    <source>
        <dbReference type="SAM" id="MobiDB-lite"/>
    </source>
</evidence>
<dbReference type="GO" id="GO:0015074">
    <property type="term" value="P:DNA integration"/>
    <property type="evidence" value="ECO:0007669"/>
    <property type="project" value="UniProtKB-KW"/>
</dbReference>
<evidence type="ECO:0000259" key="8">
    <source>
        <dbReference type="PROSITE" id="PS51900"/>
    </source>
</evidence>
<reference evidence="9 10" key="1">
    <citation type="submission" date="2019-02" db="EMBL/GenBank/DDBJ databases">
        <title>Deep-cultivation of Planctomycetes and their phenomic and genomic characterization uncovers novel biology.</title>
        <authorList>
            <person name="Wiegand S."/>
            <person name="Jogler M."/>
            <person name="Boedeker C."/>
            <person name="Pinto D."/>
            <person name="Vollmers J."/>
            <person name="Rivas-Marin E."/>
            <person name="Kohn T."/>
            <person name="Peeters S.H."/>
            <person name="Heuer A."/>
            <person name="Rast P."/>
            <person name="Oberbeckmann S."/>
            <person name="Bunk B."/>
            <person name="Jeske O."/>
            <person name="Meyerdierks A."/>
            <person name="Storesund J.E."/>
            <person name="Kallscheuer N."/>
            <person name="Luecker S."/>
            <person name="Lage O.M."/>
            <person name="Pohl T."/>
            <person name="Merkel B.J."/>
            <person name="Hornburger P."/>
            <person name="Mueller R.-W."/>
            <person name="Bruemmer F."/>
            <person name="Labrenz M."/>
            <person name="Spormann A.M."/>
            <person name="Op den Camp H."/>
            <person name="Overmann J."/>
            <person name="Amann R."/>
            <person name="Jetten M.S.M."/>
            <person name="Mascher T."/>
            <person name="Medema M.H."/>
            <person name="Devos D.P."/>
            <person name="Kaster A.-K."/>
            <person name="Ovreas L."/>
            <person name="Rohde M."/>
            <person name="Galperin M.Y."/>
            <person name="Jogler C."/>
        </authorList>
    </citation>
    <scope>NUCLEOTIDE SEQUENCE [LARGE SCALE GENOMIC DNA]</scope>
    <source>
        <strain evidence="9 10">ElP</strain>
    </source>
</reference>
<evidence type="ECO:0000256" key="2">
    <source>
        <dbReference type="ARBA" id="ARBA00022908"/>
    </source>
</evidence>
<dbReference type="OrthoDB" id="212062at2"/>
<dbReference type="SUPFAM" id="SSF56349">
    <property type="entry name" value="DNA breaking-rejoining enzymes"/>
    <property type="match status" value="1"/>
</dbReference>
<organism evidence="9 10">
    <name type="scientific">Tautonia plasticadhaerens</name>
    <dbReference type="NCBI Taxonomy" id="2527974"/>
    <lineage>
        <taxon>Bacteria</taxon>
        <taxon>Pseudomonadati</taxon>
        <taxon>Planctomycetota</taxon>
        <taxon>Planctomycetia</taxon>
        <taxon>Isosphaerales</taxon>
        <taxon>Isosphaeraceae</taxon>
        <taxon>Tautonia</taxon>
    </lineage>
</organism>
<proteinExistence type="inferred from homology"/>
<dbReference type="Gene3D" id="1.10.150.130">
    <property type="match status" value="1"/>
</dbReference>
<dbReference type="CDD" id="cd00397">
    <property type="entry name" value="DNA_BRE_C"/>
    <property type="match status" value="1"/>
</dbReference>
<evidence type="ECO:0000313" key="9">
    <source>
        <dbReference type="EMBL" id="QDV33713.1"/>
    </source>
</evidence>
<dbReference type="InterPro" id="IPR013762">
    <property type="entry name" value="Integrase-like_cat_sf"/>
</dbReference>
<evidence type="ECO:0000256" key="1">
    <source>
        <dbReference type="ARBA" id="ARBA00008857"/>
    </source>
</evidence>
<comment type="similarity">
    <text evidence="1">Belongs to the 'phage' integrase family.</text>
</comment>
<dbReference type="GO" id="GO:0006310">
    <property type="term" value="P:DNA recombination"/>
    <property type="evidence" value="ECO:0007669"/>
    <property type="project" value="UniProtKB-KW"/>
</dbReference>
<feature type="domain" description="Core-binding (CB)" evidence="8">
    <location>
        <begin position="84"/>
        <end position="165"/>
    </location>
</feature>
<dbReference type="InterPro" id="IPR002104">
    <property type="entry name" value="Integrase_catalytic"/>
</dbReference>
<keyword evidence="10" id="KW-1185">Reference proteome</keyword>
<protein>
    <submittedName>
        <fullName evidence="9">Site-specific tyrosine recombinase XerC</fullName>
    </submittedName>
</protein>